<feature type="domain" description="DUF1659" evidence="1">
    <location>
        <begin position="2"/>
        <end position="72"/>
    </location>
</feature>
<sequence length="73" mass="7987">MANEVKLSTQLQLVFETGVDGDGNPIHKKKNFNTVKPEASSDALLAVTTQLVGLQEFPLDRIIRNDSYGITQA</sequence>
<keyword evidence="3" id="KW-1185">Reference proteome</keyword>
<gene>
    <name evidence="2" type="ORF">CEY16_01470</name>
</gene>
<evidence type="ECO:0000313" key="2">
    <source>
        <dbReference type="EMBL" id="PKR78454.1"/>
    </source>
</evidence>
<name>A0A2I0QVW1_9BACI</name>
<comment type="caution">
    <text evidence="2">The sequence shown here is derived from an EMBL/GenBank/DDBJ whole genome shotgun (WGS) entry which is preliminary data.</text>
</comment>
<dbReference type="Proteomes" id="UP000243524">
    <property type="component" value="Unassembled WGS sequence"/>
</dbReference>
<reference evidence="2 3" key="1">
    <citation type="submission" date="2017-06" db="EMBL/GenBank/DDBJ databases">
        <title>the draft geome sequence of Illustriluteabacillus marina B3227.</title>
        <authorList>
            <person name="He R.-H."/>
            <person name="Du Z.-J."/>
        </authorList>
    </citation>
    <scope>NUCLEOTIDE SEQUENCE [LARGE SCALE GENOMIC DNA]</scope>
    <source>
        <strain evidence="2 3">B3227</strain>
    </source>
</reference>
<protein>
    <recommendedName>
        <fullName evidence="1">DUF1659 domain-containing protein</fullName>
    </recommendedName>
</protein>
<dbReference type="InterPro" id="IPR012454">
    <property type="entry name" value="DUF1659"/>
</dbReference>
<evidence type="ECO:0000259" key="1">
    <source>
        <dbReference type="Pfam" id="PF07872"/>
    </source>
</evidence>
<dbReference type="AlphaFoldDB" id="A0A2I0QVW1"/>
<organism evidence="2 3">
    <name type="scientific">Halalkalibacillus sediminis</name>
    <dbReference type="NCBI Taxonomy" id="2018042"/>
    <lineage>
        <taxon>Bacteria</taxon>
        <taxon>Bacillati</taxon>
        <taxon>Bacillota</taxon>
        <taxon>Bacilli</taxon>
        <taxon>Bacillales</taxon>
        <taxon>Bacillaceae</taxon>
        <taxon>Halalkalibacillus</taxon>
    </lineage>
</organism>
<accession>A0A2I0QVW1</accession>
<dbReference type="EMBL" id="PJNH01000001">
    <property type="protein sequence ID" value="PKR78454.1"/>
    <property type="molecule type" value="Genomic_DNA"/>
</dbReference>
<dbReference type="Pfam" id="PF07872">
    <property type="entry name" value="DUF1659"/>
    <property type="match status" value="1"/>
</dbReference>
<dbReference type="RefSeq" id="WP_101330198.1">
    <property type="nucleotide sequence ID" value="NZ_PJNH01000001.1"/>
</dbReference>
<evidence type="ECO:0000313" key="3">
    <source>
        <dbReference type="Proteomes" id="UP000243524"/>
    </source>
</evidence>
<dbReference type="OrthoDB" id="48766at2"/>
<proteinExistence type="predicted"/>